<name>A0A183FNH8_HELPZ</name>
<protein>
    <submittedName>
        <fullName evidence="5">MADF domain-containing protein</fullName>
    </submittedName>
</protein>
<feature type="domain" description="MADF" evidence="2">
    <location>
        <begin position="87"/>
        <end position="184"/>
    </location>
</feature>
<feature type="region of interest" description="Disordered" evidence="1">
    <location>
        <begin position="34"/>
        <end position="70"/>
    </location>
</feature>
<dbReference type="InterPro" id="IPR039353">
    <property type="entry name" value="TF_Adf1"/>
</dbReference>
<accession>A0A183FNH8</accession>
<dbReference type="AlphaFoldDB" id="A0A183FNH8"/>
<evidence type="ECO:0000313" key="4">
    <source>
        <dbReference type="Proteomes" id="UP000050761"/>
    </source>
</evidence>
<sequence>MDEEGSPRMAFGASQKKDETKAYLRMLHARDSDEDVLDVVGDTSSSQPSTPRGVFSREFPEAPQDRQSGSQQFRKVVVNWTDSSRMALIEEVSKRRNLWDITSAAYKDKQQSGEDWHRVRAELNATLDSCYEVEEVKKQWKNLRDSFQKRMKAAKEPKTGSAAGDPPTKWIFFEAMQFLLEFNDEEYVVAPTSLLSSEIVTTRLELLKLIFQP</sequence>
<dbReference type="OrthoDB" id="5876908at2759"/>
<reference evidence="3 4" key="1">
    <citation type="submission" date="2018-11" db="EMBL/GenBank/DDBJ databases">
        <authorList>
            <consortium name="Pathogen Informatics"/>
        </authorList>
    </citation>
    <scope>NUCLEOTIDE SEQUENCE [LARGE SCALE GENOMIC DNA]</scope>
</reference>
<dbReference type="PANTHER" id="PTHR12243:SF69">
    <property type="entry name" value="SI:CH73-59F11.3"/>
    <property type="match status" value="1"/>
</dbReference>
<dbReference type="PROSITE" id="PS51029">
    <property type="entry name" value="MADF"/>
    <property type="match status" value="1"/>
</dbReference>
<dbReference type="PANTHER" id="PTHR12243">
    <property type="entry name" value="MADF DOMAIN TRANSCRIPTION FACTOR"/>
    <property type="match status" value="1"/>
</dbReference>
<evidence type="ECO:0000313" key="3">
    <source>
        <dbReference type="EMBL" id="VDO78999.1"/>
    </source>
</evidence>
<dbReference type="GO" id="GO:0005634">
    <property type="term" value="C:nucleus"/>
    <property type="evidence" value="ECO:0007669"/>
    <property type="project" value="TreeGrafter"/>
</dbReference>
<dbReference type="InterPro" id="IPR006578">
    <property type="entry name" value="MADF-dom"/>
</dbReference>
<evidence type="ECO:0000313" key="5">
    <source>
        <dbReference type="WBParaSite" id="HPBE_0000905601-mRNA-1"/>
    </source>
</evidence>
<dbReference type="GO" id="GO:0005667">
    <property type="term" value="C:transcription regulator complex"/>
    <property type="evidence" value="ECO:0007669"/>
    <property type="project" value="TreeGrafter"/>
</dbReference>
<evidence type="ECO:0000256" key="1">
    <source>
        <dbReference type="SAM" id="MobiDB-lite"/>
    </source>
</evidence>
<dbReference type="EMBL" id="UZAH01026333">
    <property type="protein sequence ID" value="VDO78999.1"/>
    <property type="molecule type" value="Genomic_DNA"/>
</dbReference>
<accession>A0A3P7YP92</accession>
<dbReference type="Proteomes" id="UP000050761">
    <property type="component" value="Unassembled WGS sequence"/>
</dbReference>
<evidence type="ECO:0000259" key="2">
    <source>
        <dbReference type="PROSITE" id="PS51029"/>
    </source>
</evidence>
<keyword evidence="4" id="KW-1185">Reference proteome</keyword>
<dbReference type="Pfam" id="PF10545">
    <property type="entry name" value="MADF_DNA_bdg"/>
    <property type="match status" value="1"/>
</dbReference>
<gene>
    <name evidence="3" type="ORF">HPBE_LOCUS9057</name>
</gene>
<reference evidence="5" key="2">
    <citation type="submission" date="2019-09" db="UniProtKB">
        <authorList>
            <consortium name="WormBaseParasite"/>
        </authorList>
    </citation>
    <scope>IDENTIFICATION</scope>
</reference>
<organism evidence="4 5">
    <name type="scientific">Heligmosomoides polygyrus</name>
    <name type="common">Parasitic roundworm</name>
    <dbReference type="NCBI Taxonomy" id="6339"/>
    <lineage>
        <taxon>Eukaryota</taxon>
        <taxon>Metazoa</taxon>
        <taxon>Ecdysozoa</taxon>
        <taxon>Nematoda</taxon>
        <taxon>Chromadorea</taxon>
        <taxon>Rhabditida</taxon>
        <taxon>Rhabditina</taxon>
        <taxon>Rhabditomorpha</taxon>
        <taxon>Strongyloidea</taxon>
        <taxon>Heligmosomidae</taxon>
        <taxon>Heligmosomoides</taxon>
    </lineage>
</organism>
<dbReference type="GO" id="GO:0006357">
    <property type="term" value="P:regulation of transcription by RNA polymerase II"/>
    <property type="evidence" value="ECO:0007669"/>
    <property type="project" value="TreeGrafter"/>
</dbReference>
<dbReference type="SMART" id="SM00595">
    <property type="entry name" value="MADF"/>
    <property type="match status" value="1"/>
</dbReference>
<dbReference type="WBParaSite" id="HPBE_0000905601-mRNA-1">
    <property type="protein sequence ID" value="HPBE_0000905601-mRNA-1"/>
    <property type="gene ID" value="HPBE_0000905601"/>
</dbReference>
<proteinExistence type="predicted"/>